<dbReference type="AlphaFoldDB" id="A0A3M8DIP5"/>
<feature type="chain" id="PRO_5018140166" evidence="3">
    <location>
        <begin position="23"/>
        <end position="189"/>
    </location>
</feature>
<evidence type="ECO:0000256" key="3">
    <source>
        <dbReference type="SAM" id="SignalP"/>
    </source>
</evidence>
<dbReference type="GO" id="GO:0006801">
    <property type="term" value="P:superoxide metabolic process"/>
    <property type="evidence" value="ECO:0007669"/>
    <property type="project" value="InterPro"/>
</dbReference>
<comment type="similarity">
    <text evidence="1">Belongs to the Cu-Zn superoxide dismutase family.</text>
</comment>
<protein>
    <submittedName>
        <fullName evidence="5">Superoxide dismutase family protein</fullName>
    </submittedName>
</protein>
<dbReference type="Pfam" id="PF00080">
    <property type="entry name" value="Sod_Cu"/>
    <property type="match status" value="1"/>
</dbReference>
<dbReference type="EMBL" id="RHHQ01000012">
    <property type="protein sequence ID" value="RNB87331.1"/>
    <property type="molecule type" value="Genomic_DNA"/>
</dbReference>
<feature type="domain" description="Superoxide dismutase copper/zinc binding" evidence="4">
    <location>
        <begin position="63"/>
        <end position="188"/>
    </location>
</feature>
<proteinExistence type="inferred from homology"/>
<reference evidence="5 6" key="1">
    <citation type="submission" date="2018-10" db="EMBL/GenBank/DDBJ databases">
        <title>Phylogenomics of Brevibacillus.</title>
        <authorList>
            <person name="Dunlap C."/>
        </authorList>
    </citation>
    <scope>NUCLEOTIDE SEQUENCE [LARGE SCALE GENOMIC DNA]</scope>
    <source>
        <strain evidence="5 6">JCM 15716</strain>
    </source>
</reference>
<dbReference type="OrthoDB" id="9792957at2"/>
<feature type="signal peptide" evidence="3">
    <location>
        <begin position="1"/>
        <end position="22"/>
    </location>
</feature>
<evidence type="ECO:0000313" key="6">
    <source>
        <dbReference type="Proteomes" id="UP000271031"/>
    </source>
</evidence>
<gene>
    <name evidence="5" type="ORF">EDM56_16850</name>
</gene>
<comment type="caution">
    <text evidence="5">The sequence shown here is derived from an EMBL/GenBank/DDBJ whole genome shotgun (WGS) entry which is preliminary data.</text>
</comment>
<dbReference type="Proteomes" id="UP000271031">
    <property type="component" value="Unassembled WGS sequence"/>
</dbReference>
<dbReference type="InterPro" id="IPR036423">
    <property type="entry name" value="SOD-like_Cu/Zn_dom_sf"/>
</dbReference>
<dbReference type="InterPro" id="IPR024134">
    <property type="entry name" value="SOD_Cu/Zn_/chaperone"/>
</dbReference>
<dbReference type="PRINTS" id="PR00068">
    <property type="entry name" value="CUZNDISMTASE"/>
</dbReference>
<dbReference type="SUPFAM" id="SSF49329">
    <property type="entry name" value="Cu,Zn superoxide dismutase-like"/>
    <property type="match status" value="1"/>
</dbReference>
<evidence type="ECO:0000256" key="1">
    <source>
        <dbReference type="ARBA" id="ARBA00010457"/>
    </source>
</evidence>
<sequence>MKKWIASAVLLWAITGNGMVYATPEHEHPDKSAGQTQGKIESETQGKRMVSIYDGSGKEIGKAVVFQEGNGVRVEVKVSGLTPGQHGFHIHEKAFTDFDFKTSGEHLNPGHRQHGFDNPKGFHMGDMTNLEVKEDGTGENSFLIEGANLAKNSPQSLLGRSIIIHAQPDDYKTDPAGNSGERIAGGNIQ</sequence>
<organism evidence="5 6">
    <name type="scientific">Brevibacillus fluminis</name>
    <dbReference type="NCBI Taxonomy" id="511487"/>
    <lineage>
        <taxon>Bacteria</taxon>
        <taxon>Bacillati</taxon>
        <taxon>Bacillota</taxon>
        <taxon>Bacilli</taxon>
        <taxon>Bacillales</taxon>
        <taxon>Paenibacillaceae</taxon>
        <taxon>Brevibacillus</taxon>
    </lineage>
</organism>
<dbReference type="GO" id="GO:0005507">
    <property type="term" value="F:copper ion binding"/>
    <property type="evidence" value="ECO:0007669"/>
    <property type="project" value="InterPro"/>
</dbReference>
<evidence type="ECO:0000256" key="2">
    <source>
        <dbReference type="SAM" id="MobiDB-lite"/>
    </source>
</evidence>
<feature type="region of interest" description="Disordered" evidence="2">
    <location>
        <begin position="168"/>
        <end position="189"/>
    </location>
</feature>
<keyword evidence="6" id="KW-1185">Reference proteome</keyword>
<evidence type="ECO:0000313" key="5">
    <source>
        <dbReference type="EMBL" id="RNB87331.1"/>
    </source>
</evidence>
<dbReference type="PANTHER" id="PTHR10003">
    <property type="entry name" value="SUPEROXIDE DISMUTASE CU-ZN -RELATED"/>
    <property type="match status" value="1"/>
</dbReference>
<dbReference type="CDD" id="cd00305">
    <property type="entry name" value="Cu-Zn_Superoxide_Dismutase"/>
    <property type="match status" value="1"/>
</dbReference>
<dbReference type="InterPro" id="IPR001424">
    <property type="entry name" value="SOD_Cu_Zn_dom"/>
</dbReference>
<name>A0A3M8DIP5_9BACL</name>
<accession>A0A3M8DIP5</accession>
<dbReference type="Gene3D" id="2.60.40.200">
    <property type="entry name" value="Superoxide dismutase, copper/zinc binding domain"/>
    <property type="match status" value="1"/>
</dbReference>
<dbReference type="RefSeq" id="WP_122919029.1">
    <property type="nucleotide sequence ID" value="NZ_RHHQ01000012.1"/>
</dbReference>
<evidence type="ECO:0000259" key="4">
    <source>
        <dbReference type="Pfam" id="PF00080"/>
    </source>
</evidence>
<keyword evidence="3" id="KW-0732">Signal</keyword>